<dbReference type="InterPro" id="IPR025404">
    <property type="entry name" value="DUF4130"/>
</dbReference>
<evidence type="ECO:0000256" key="5">
    <source>
        <dbReference type="ARBA" id="ARBA00022763"/>
    </source>
</evidence>
<dbReference type="PANTHER" id="PTHR33693:SF9">
    <property type="entry name" value="TYPE-4 URACIL-DNA GLYCOSYLASE"/>
    <property type="match status" value="1"/>
</dbReference>
<dbReference type="RefSeq" id="WP_072893076.1">
    <property type="nucleotide sequence ID" value="NZ_FQWZ01000001.1"/>
</dbReference>
<dbReference type="Gene3D" id="3.40.470.10">
    <property type="entry name" value="Uracil-DNA glycosylase-like domain"/>
    <property type="match status" value="1"/>
</dbReference>
<dbReference type="SUPFAM" id="SSF52141">
    <property type="entry name" value="Uracil-DNA glycosylase-like"/>
    <property type="match status" value="1"/>
</dbReference>
<organism evidence="12 13">
    <name type="scientific">Hydrocarboniphaga daqingensis</name>
    <dbReference type="NCBI Taxonomy" id="490188"/>
    <lineage>
        <taxon>Bacteria</taxon>
        <taxon>Pseudomonadati</taxon>
        <taxon>Pseudomonadota</taxon>
        <taxon>Gammaproteobacteria</taxon>
        <taxon>Nevskiales</taxon>
        <taxon>Nevskiaceae</taxon>
        <taxon>Hydrocarboniphaga</taxon>
    </lineage>
</organism>
<dbReference type="InterPro" id="IPR036895">
    <property type="entry name" value="Uracil-DNA_glycosylase-like_sf"/>
</dbReference>
<evidence type="ECO:0000313" key="12">
    <source>
        <dbReference type="EMBL" id="SHG47453.1"/>
    </source>
</evidence>
<dbReference type="Pfam" id="PF03167">
    <property type="entry name" value="UDG"/>
    <property type="match status" value="1"/>
</dbReference>
<protein>
    <recommendedName>
        <fullName evidence="2">Type-4 uracil-DNA glycosylase</fullName>
    </recommendedName>
</protein>
<evidence type="ECO:0000256" key="9">
    <source>
        <dbReference type="ARBA" id="ARBA00023204"/>
    </source>
</evidence>
<dbReference type="GO" id="GO:0006281">
    <property type="term" value="P:DNA repair"/>
    <property type="evidence" value="ECO:0007669"/>
    <property type="project" value="UniProtKB-KW"/>
</dbReference>
<keyword evidence="6" id="KW-0378">Hydrolase</keyword>
<dbReference type="NCBIfam" id="TIGR03915">
    <property type="entry name" value="SAM_7_link_chp"/>
    <property type="match status" value="1"/>
</dbReference>
<evidence type="ECO:0000259" key="11">
    <source>
        <dbReference type="SMART" id="SM00986"/>
    </source>
</evidence>
<dbReference type="SMART" id="SM00986">
    <property type="entry name" value="UDG"/>
    <property type="match status" value="1"/>
</dbReference>
<dbReference type="InterPro" id="IPR005122">
    <property type="entry name" value="Uracil-DNA_glycosylase-like"/>
</dbReference>
<feature type="domain" description="Uracil-DNA glycosylase-like" evidence="11">
    <location>
        <begin position="326"/>
        <end position="486"/>
    </location>
</feature>
<dbReference type="STRING" id="490188.SAMN04488068_0348"/>
<evidence type="ECO:0000256" key="7">
    <source>
        <dbReference type="ARBA" id="ARBA00023004"/>
    </source>
</evidence>
<dbReference type="AlphaFoldDB" id="A0A1M5K5D8"/>
<keyword evidence="13" id="KW-1185">Reference proteome</keyword>
<dbReference type="CDD" id="cd10030">
    <property type="entry name" value="UDG-F4_TTUDGA_SPO1dp_like"/>
    <property type="match status" value="1"/>
</dbReference>
<dbReference type="OrthoDB" id="5290748at2"/>
<keyword evidence="5" id="KW-0227">DNA damage</keyword>
<feature type="compositionally biased region" description="Polar residues" evidence="10">
    <location>
        <begin position="33"/>
        <end position="44"/>
    </location>
</feature>
<name>A0A1M5K5D8_9GAMM</name>
<evidence type="ECO:0000256" key="1">
    <source>
        <dbReference type="ARBA" id="ARBA00006521"/>
    </source>
</evidence>
<evidence type="ECO:0000256" key="4">
    <source>
        <dbReference type="ARBA" id="ARBA00022723"/>
    </source>
</evidence>
<reference evidence="12 13" key="1">
    <citation type="submission" date="2016-11" db="EMBL/GenBank/DDBJ databases">
        <authorList>
            <person name="Jaros S."/>
            <person name="Januszkiewicz K."/>
            <person name="Wedrychowicz H."/>
        </authorList>
    </citation>
    <scope>NUCLEOTIDE SEQUENCE [LARGE SCALE GENOMIC DNA]</scope>
    <source>
        <strain evidence="12 13">CGMCC 1.7049</strain>
    </source>
</reference>
<keyword evidence="8" id="KW-0411">Iron-sulfur</keyword>
<keyword evidence="3" id="KW-0004">4Fe-4S</keyword>
<dbReference type="NCBIfam" id="TIGR03914">
    <property type="entry name" value="UDG_fam_dom"/>
    <property type="match status" value="1"/>
</dbReference>
<dbReference type="Pfam" id="PF13566">
    <property type="entry name" value="DUF4130"/>
    <property type="match status" value="1"/>
</dbReference>
<keyword evidence="7" id="KW-0408">Iron</keyword>
<accession>A0A1M5K5D8</accession>
<evidence type="ECO:0000256" key="2">
    <source>
        <dbReference type="ARBA" id="ARBA00019403"/>
    </source>
</evidence>
<dbReference type="InterPro" id="IPR023875">
    <property type="entry name" value="DNA_repair_put"/>
</dbReference>
<dbReference type="InterPro" id="IPR005273">
    <property type="entry name" value="Ura-DNA_glyco_family4"/>
</dbReference>
<evidence type="ECO:0000256" key="10">
    <source>
        <dbReference type="SAM" id="MobiDB-lite"/>
    </source>
</evidence>
<dbReference type="SMART" id="SM00987">
    <property type="entry name" value="UreE_C"/>
    <property type="match status" value="1"/>
</dbReference>
<dbReference type="InterPro" id="IPR051536">
    <property type="entry name" value="UDG_Type-4/5"/>
</dbReference>
<evidence type="ECO:0000313" key="13">
    <source>
        <dbReference type="Proteomes" id="UP000199758"/>
    </source>
</evidence>
<keyword evidence="4" id="KW-0479">Metal-binding</keyword>
<evidence type="ECO:0000256" key="3">
    <source>
        <dbReference type="ARBA" id="ARBA00022485"/>
    </source>
</evidence>
<evidence type="ECO:0000256" key="6">
    <source>
        <dbReference type="ARBA" id="ARBA00022801"/>
    </source>
</evidence>
<proteinExistence type="inferred from homology"/>
<dbReference type="GO" id="GO:0051539">
    <property type="term" value="F:4 iron, 4 sulfur cluster binding"/>
    <property type="evidence" value="ECO:0007669"/>
    <property type="project" value="UniProtKB-KW"/>
</dbReference>
<dbReference type="Proteomes" id="UP000199758">
    <property type="component" value="Unassembled WGS sequence"/>
</dbReference>
<sequence length="496" mass="55393">MRHIELADGVDLAQWRDHARALLVAGVAPEHVSWSTRSSGTGSLFGNDDADDSSQDLPSSAATTAAAPRTPATATVPREFIALADKVIAHRDPQRHALLYRLLWRLTHGEPQLLKLITDDDVARARQHAKNVGRDLHKMTAFVRFRELSRGDGLPPVYIAWFEPEHYIVERCAPFFVRRFTGMHWSILTPYRSAHWDGESLRLDRGATRDQAPSDDLLEELWRSYYASIFNPARLKVTAMRSEMPVKYWKNLPEARLIPTLIREAHPRAQAMVAAAPTLPRKRMHEAAAPLRTLVEVVEGSLDEVREQARHCRRCALWEPATQTVFGSGPADAQVMLVGEQPGDREDLAGRPFVGPAGQLLDEALRAAGLERSQLYLTNTVKHFKFEPRGKDRLHKRADAREQGACRAWLDAELSRIQPRIIVCVGSMAASALIAPDFRLLQQRGRWFTLGNGVQAIATVHPAYLLRLPDEAARAAAYQDFVSDLQAVAEAAAQLP</sequence>
<dbReference type="GO" id="GO:0046872">
    <property type="term" value="F:metal ion binding"/>
    <property type="evidence" value="ECO:0007669"/>
    <property type="project" value="UniProtKB-KW"/>
</dbReference>
<dbReference type="PANTHER" id="PTHR33693">
    <property type="entry name" value="TYPE-5 URACIL-DNA GLYCOSYLASE"/>
    <property type="match status" value="1"/>
</dbReference>
<dbReference type="NCBIfam" id="TIGR00758">
    <property type="entry name" value="UDG_fam4"/>
    <property type="match status" value="1"/>
</dbReference>
<dbReference type="EMBL" id="FQWZ01000001">
    <property type="protein sequence ID" value="SHG47453.1"/>
    <property type="molecule type" value="Genomic_DNA"/>
</dbReference>
<gene>
    <name evidence="12" type="ORF">SAMN04488068_0348</name>
</gene>
<evidence type="ECO:0000256" key="8">
    <source>
        <dbReference type="ARBA" id="ARBA00023014"/>
    </source>
</evidence>
<feature type="region of interest" description="Disordered" evidence="10">
    <location>
        <begin position="33"/>
        <end position="71"/>
    </location>
</feature>
<feature type="compositionally biased region" description="Low complexity" evidence="10">
    <location>
        <begin position="61"/>
        <end position="71"/>
    </location>
</feature>
<comment type="similarity">
    <text evidence="1">Belongs to the uracil-DNA glycosylase (UDG) superfamily. Type 4 (UDGa) family.</text>
</comment>
<keyword evidence="9" id="KW-0234">DNA repair</keyword>
<dbReference type="GO" id="GO:0097506">
    <property type="term" value="F:deaminated base DNA N-glycosylase activity"/>
    <property type="evidence" value="ECO:0007669"/>
    <property type="project" value="UniProtKB-ARBA"/>
</dbReference>